<keyword evidence="1" id="KW-0472">Membrane</keyword>
<sequence length="107" mass="12107">MKKPSNRLIKGFILIESLCALAILTFCLLYFYSGQSAFLLKMKEEQLELTAYRILYEEVASACLKPTNQPIVSNISRNGHFQISIDLNQNASVKVSTMNQSVAIFRE</sequence>
<feature type="transmembrane region" description="Helical" evidence="1">
    <location>
        <begin position="12"/>
        <end position="32"/>
    </location>
</feature>
<name>A0ABV9N116_9ENTE</name>
<dbReference type="EMBL" id="JBHSGS010000067">
    <property type="protein sequence ID" value="MFC4720668.1"/>
    <property type="molecule type" value="Genomic_DNA"/>
</dbReference>
<protein>
    <recommendedName>
        <fullName evidence="4">Type II secretion system protein</fullName>
    </recommendedName>
</protein>
<keyword evidence="3" id="KW-1185">Reference proteome</keyword>
<dbReference type="RefSeq" id="WP_204655171.1">
    <property type="nucleotide sequence ID" value="NZ_JAFBFD010000065.1"/>
</dbReference>
<reference evidence="3" key="1">
    <citation type="journal article" date="2019" name="Int. J. Syst. Evol. Microbiol.">
        <title>The Global Catalogue of Microorganisms (GCM) 10K type strain sequencing project: providing services to taxonomists for standard genome sequencing and annotation.</title>
        <authorList>
            <consortium name="The Broad Institute Genomics Platform"/>
            <consortium name="The Broad Institute Genome Sequencing Center for Infectious Disease"/>
            <person name="Wu L."/>
            <person name="Ma J."/>
        </authorList>
    </citation>
    <scope>NUCLEOTIDE SEQUENCE [LARGE SCALE GENOMIC DNA]</scope>
    <source>
        <strain evidence="3">CGMCC 1.19032</strain>
    </source>
</reference>
<accession>A0ABV9N116</accession>
<gene>
    <name evidence="2" type="ORF">ACFO5I_13135</name>
</gene>
<evidence type="ECO:0008006" key="4">
    <source>
        <dbReference type="Google" id="ProtNLM"/>
    </source>
</evidence>
<comment type="caution">
    <text evidence="2">The sequence shown here is derived from an EMBL/GenBank/DDBJ whole genome shotgun (WGS) entry which is preliminary data.</text>
</comment>
<evidence type="ECO:0000256" key="1">
    <source>
        <dbReference type="SAM" id="Phobius"/>
    </source>
</evidence>
<evidence type="ECO:0000313" key="3">
    <source>
        <dbReference type="Proteomes" id="UP001595969"/>
    </source>
</evidence>
<keyword evidence="1" id="KW-0812">Transmembrane</keyword>
<keyword evidence="1" id="KW-1133">Transmembrane helix</keyword>
<evidence type="ECO:0000313" key="2">
    <source>
        <dbReference type="EMBL" id="MFC4720668.1"/>
    </source>
</evidence>
<dbReference type="Proteomes" id="UP001595969">
    <property type="component" value="Unassembled WGS sequence"/>
</dbReference>
<organism evidence="2 3">
    <name type="scientific">Enterococcus lemanii</name>
    <dbReference type="NCBI Taxonomy" id="1159752"/>
    <lineage>
        <taxon>Bacteria</taxon>
        <taxon>Bacillati</taxon>
        <taxon>Bacillota</taxon>
        <taxon>Bacilli</taxon>
        <taxon>Lactobacillales</taxon>
        <taxon>Enterococcaceae</taxon>
        <taxon>Enterococcus</taxon>
    </lineage>
</organism>
<proteinExistence type="predicted"/>